<dbReference type="CDD" id="cd06173">
    <property type="entry name" value="MFS_MefA_like"/>
    <property type="match status" value="1"/>
</dbReference>
<evidence type="ECO:0000256" key="8">
    <source>
        <dbReference type="SAM" id="Phobius"/>
    </source>
</evidence>
<dbReference type="EMBL" id="VFMO01000001">
    <property type="protein sequence ID" value="TQJ14488.1"/>
    <property type="molecule type" value="Genomic_DNA"/>
</dbReference>
<feature type="transmembrane region" description="Helical" evidence="8">
    <location>
        <begin position="33"/>
        <end position="56"/>
    </location>
</feature>
<accession>A0A542EGN8</accession>
<dbReference type="PANTHER" id="PTHR23513:SF6">
    <property type="entry name" value="MAJOR FACILITATOR SUPERFAMILY ASSOCIATED DOMAIN-CONTAINING PROTEIN"/>
    <property type="match status" value="1"/>
</dbReference>
<dbReference type="AlphaFoldDB" id="A0A542EGN8"/>
<evidence type="ECO:0000256" key="5">
    <source>
        <dbReference type="ARBA" id="ARBA00022989"/>
    </source>
</evidence>
<feature type="transmembrane region" description="Helical" evidence="8">
    <location>
        <begin position="68"/>
        <end position="88"/>
    </location>
</feature>
<dbReference type="Pfam" id="PF05977">
    <property type="entry name" value="MFS_3"/>
    <property type="match status" value="1"/>
</dbReference>
<protein>
    <submittedName>
        <fullName evidence="9">Fucose permease</fullName>
    </submittedName>
</protein>
<evidence type="ECO:0000256" key="6">
    <source>
        <dbReference type="ARBA" id="ARBA00023136"/>
    </source>
</evidence>
<feature type="transmembrane region" description="Helical" evidence="8">
    <location>
        <begin position="95"/>
        <end position="117"/>
    </location>
</feature>
<comment type="caution">
    <text evidence="9">The sequence shown here is derived from an EMBL/GenBank/DDBJ whole genome shotgun (WGS) entry which is preliminary data.</text>
</comment>
<keyword evidence="5 8" id="KW-1133">Transmembrane helix</keyword>
<feature type="transmembrane region" description="Helical" evidence="8">
    <location>
        <begin position="307"/>
        <end position="325"/>
    </location>
</feature>
<sequence>MSERTRQSAGSGRPEETAPTEPTLRSNYDFTKFWFGQGVSLLGSQMTLLALPLAAITVFSASSGEVGLLRFVETIPYLFFALPFGVWVDRRKKKPVMITANALRMLLLLAVPVLAHFDLLTVHVLLVIAGAVGVFSVLFEVTWMSYIPTLVKRRDHLVDANQRLGVTQSTTDLAGPGLAGLLIGWVGPITVLVVDSVSYLLSLVTMAFVRAPEEKPEVSPDRSFTRELSDGVTLVFRHTVLRPLALIAPFTNMSLTCISTLFLLYGVRNSGLTPAEIGTVFSVSAVGALLGALVSKRLLARFPVGPLYGAAMLALYAAPLPLTFADGAKSVVMAVFAATLMISYFGSGLSNVIQLSLRQTCTPTPMMGRMSAAFRTLLFGGAAVGALIAGFLGESLGVEDALRLVTICSALLVLPILMTPVVRLRDVSDAMTTEAP</sequence>
<proteinExistence type="predicted"/>
<evidence type="ECO:0000256" key="2">
    <source>
        <dbReference type="ARBA" id="ARBA00022448"/>
    </source>
</evidence>
<dbReference type="Proteomes" id="UP000320806">
    <property type="component" value="Unassembled WGS sequence"/>
</dbReference>
<keyword evidence="6 8" id="KW-0472">Membrane</keyword>
<keyword evidence="2" id="KW-0813">Transport</keyword>
<name>A0A542EGN8_9MICO</name>
<dbReference type="PANTHER" id="PTHR23513">
    <property type="entry name" value="INTEGRAL MEMBRANE EFFLUX PROTEIN-RELATED"/>
    <property type="match status" value="1"/>
</dbReference>
<reference evidence="9 10" key="1">
    <citation type="submission" date="2019-06" db="EMBL/GenBank/DDBJ databases">
        <title>Sequencing the genomes of 1000 actinobacteria strains.</title>
        <authorList>
            <person name="Klenk H.-P."/>
        </authorList>
    </citation>
    <scope>NUCLEOTIDE SEQUENCE [LARGE SCALE GENOMIC DNA]</scope>
    <source>
        <strain evidence="9 10">DSM 19828</strain>
    </source>
</reference>
<evidence type="ECO:0000256" key="4">
    <source>
        <dbReference type="ARBA" id="ARBA00022692"/>
    </source>
</evidence>
<evidence type="ECO:0000256" key="7">
    <source>
        <dbReference type="SAM" id="MobiDB-lite"/>
    </source>
</evidence>
<evidence type="ECO:0000313" key="10">
    <source>
        <dbReference type="Proteomes" id="UP000320806"/>
    </source>
</evidence>
<dbReference type="Gene3D" id="1.20.1250.20">
    <property type="entry name" value="MFS general substrate transporter like domains"/>
    <property type="match status" value="1"/>
</dbReference>
<gene>
    <name evidence="9" type="ORF">FB459_1954</name>
</gene>
<evidence type="ECO:0000256" key="3">
    <source>
        <dbReference type="ARBA" id="ARBA00022475"/>
    </source>
</evidence>
<dbReference type="RefSeq" id="WP_141928291.1">
    <property type="nucleotide sequence ID" value="NZ_BAABCI010000029.1"/>
</dbReference>
<organism evidence="9 10">
    <name type="scientific">Yimella lutea</name>
    <dbReference type="NCBI Taxonomy" id="587872"/>
    <lineage>
        <taxon>Bacteria</taxon>
        <taxon>Bacillati</taxon>
        <taxon>Actinomycetota</taxon>
        <taxon>Actinomycetes</taxon>
        <taxon>Micrococcales</taxon>
        <taxon>Dermacoccaceae</taxon>
        <taxon>Yimella</taxon>
    </lineage>
</organism>
<keyword evidence="10" id="KW-1185">Reference proteome</keyword>
<feature type="region of interest" description="Disordered" evidence="7">
    <location>
        <begin position="1"/>
        <end position="24"/>
    </location>
</feature>
<dbReference type="OrthoDB" id="9815525at2"/>
<dbReference type="GO" id="GO:0005886">
    <property type="term" value="C:plasma membrane"/>
    <property type="evidence" value="ECO:0007669"/>
    <property type="project" value="UniProtKB-SubCell"/>
</dbReference>
<dbReference type="InterPro" id="IPR036259">
    <property type="entry name" value="MFS_trans_sf"/>
</dbReference>
<dbReference type="InterPro" id="IPR010290">
    <property type="entry name" value="TM_effector"/>
</dbReference>
<evidence type="ECO:0000313" key="9">
    <source>
        <dbReference type="EMBL" id="TQJ14488.1"/>
    </source>
</evidence>
<keyword evidence="3" id="KW-1003">Cell membrane</keyword>
<evidence type="ECO:0000256" key="1">
    <source>
        <dbReference type="ARBA" id="ARBA00004651"/>
    </source>
</evidence>
<feature type="transmembrane region" description="Helical" evidence="8">
    <location>
        <begin position="123"/>
        <end position="146"/>
    </location>
</feature>
<comment type="subcellular location">
    <subcellularLocation>
        <location evidence="1">Cell membrane</location>
        <topology evidence="1">Multi-pass membrane protein</topology>
    </subcellularLocation>
</comment>
<dbReference type="SUPFAM" id="SSF103473">
    <property type="entry name" value="MFS general substrate transporter"/>
    <property type="match status" value="1"/>
</dbReference>
<feature type="transmembrane region" description="Helical" evidence="8">
    <location>
        <begin position="277"/>
        <end position="295"/>
    </location>
</feature>
<feature type="transmembrane region" description="Helical" evidence="8">
    <location>
        <begin position="372"/>
        <end position="392"/>
    </location>
</feature>
<feature type="transmembrane region" description="Helical" evidence="8">
    <location>
        <begin position="404"/>
        <end position="422"/>
    </location>
</feature>
<feature type="transmembrane region" description="Helical" evidence="8">
    <location>
        <begin position="331"/>
        <end position="352"/>
    </location>
</feature>
<feature type="transmembrane region" description="Helical" evidence="8">
    <location>
        <begin position="244"/>
        <end position="265"/>
    </location>
</feature>
<keyword evidence="4 8" id="KW-0812">Transmembrane</keyword>